<dbReference type="GO" id="GO:0019901">
    <property type="term" value="F:protein kinase binding"/>
    <property type="evidence" value="ECO:0007669"/>
    <property type="project" value="InterPro"/>
</dbReference>
<evidence type="ECO:0000313" key="5">
    <source>
        <dbReference type="Proteomes" id="UP001152320"/>
    </source>
</evidence>
<dbReference type="Pfam" id="PF12937">
    <property type="entry name" value="F-box-like"/>
    <property type="match status" value="1"/>
</dbReference>
<dbReference type="SUPFAM" id="SSF47353">
    <property type="entry name" value="Retrovirus capsid dimerization domain-like"/>
    <property type="match status" value="1"/>
</dbReference>
<organism evidence="4 5">
    <name type="scientific">Holothuria leucospilota</name>
    <name type="common">Black long sea cucumber</name>
    <name type="synonym">Mertensiothuria leucospilota</name>
    <dbReference type="NCBI Taxonomy" id="206669"/>
    <lineage>
        <taxon>Eukaryota</taxon>
        <taxon>Metazoa</taxon>
        <taxon>Echinodermata</taxon>
        <taxon>Eleutherozoa</taxon>
        <taxon>Echinozoa</taxon>
        <taxon>Holothuroidea</taxon>
        <taxon>Aspidochirotacea</taxon>
        <taxon>Aspidochirotida</taxon>
        <taxon>Holothuriidae</taxon>
        <taxon>Holothuria</taxon>
    </lineage>
</organism>
<evidence type="ECO:0000259" key="2">
    <source>
        <dbReference type="PROSITE" id="PS50181"/>
    </source>
</evidence>
<evidence type="ECO:0000256" key="1">
    <source>
        <dbReference type="SAM" id="MobiDB-lite"/>
    </source>
</evidence>
<feature type="compositionally biased region" description="Basic and acidic residues" evidence="1">
    <location>
        <begin position="597"/>
        <end position="607"/>
    </location>
</feature>
<protein>
    <submittedName>
        <fullName evidence="4">F-box only protein 7</fullName>
    </submittedName>
</protein>
<reference evidence="4" key="1">
    <citation type="submission" date="2021-10" db="EMBL/GenBank/DDBJ databases">
        <title>Tropical sea cucumber genome reveals ecological adaptation and Cuvierian tubules defense mechanism.</title>
        <authorList>
            <person name="Chen T."/>
        </authorList>
    </citation>
    <scope>NUCLEOTIDE SEQUENCE</scope>
    <source>
        <strain evidence="4">Nanhai2018</strain>
        <tissue evidence="4">Muscle</tissue>
    </source>
</reference>
<dbReference type="PANTHER" id="PTHR15537:SF2">
    <property type="entry name" value="F-BOX ONLY PROTEIN 7"/>
    <property type="match status" value="1"/>
</dbReference>
<proteinExistence type="predicted"/>
<dbReference type="InterPro" id="IPR047118">
    <property type="entry name" value="Fbxo7"/>
</dbReference>
<dbReference type="Gene3D" id="1.10.4020.10">
    <property type="entry name" value="DNA breaking-rejoining enzymes"/>
    <property type="match status" value="1"/>
</dbReference>
<feature type="domain" description="SCAN box" evidence="3">
    <location>
        <begin position="105"/>
        <end position="176"/>
    </location>
</feature>
<dbReference type="Pfam" id="PF02023">
    <property type="entry name" value="SCAN"/>
    <property type="match status" value="1"/>
</dbReference>
<keyword evidence="5" id="KW-1185">Reference proteome</keyword>
<dbReference type="SUPFAM" id="SSF81383">
    <property type="entry name" value="F-box domain"/>
    <property type="match status" value="1"/>
</dbReference>
<feature type="domain" description="F-box" evidence="2">
    <location>
        <begin position="453"/>
        <end position="499"/>
    </location>
</feature>
<dbReference type="PROSITE" id="PS50804">
    <property type="entry name" value="SCAN_BOX"/>
    <property type="match status" value="1"/>
</dbReference>
<dbReference type="Proteomes" id="UP001152320">
    <property type="component" value="Chromosome 2"/>
</dbReference>
<dbReference type="InterPro" id="IPR038269">
    <property type="entry name" value="SCAN_sf"/>
</dbReference>
<feature type="region of interest" description="Disordered" evidence="1">
    <location>
        <begin position="584"/>
        <end position="633"/>
    </location>
</feature>
<dbReference type="AlphaFoldDB" id="A0A9Q1CML4"/>
<dbReference type="CDD" id="cd22087">
    <property type="entry name" value="F-box_FBXO7"/>
    <property type="match status" value="1"/>
</dbReference>
<dbReference type="Gene3D" id="3.40.1000.30">
    <property type="match status" value="1"/>
</dbReference>
<dbReference type="Gene3D" id="1.20.1280.50">
    <property type="match status" value="1"/>
</dbReference>
<dbReference type="GO" id="GO:1903599">
    <property type="term" value="P:positive regulation of autophagy of mitochondrion"/>
    <property type="evidence" value="ECO:0007669"/>
    <property type="project" value="TreeGrafter"/>
</dbReference>
<comment type="caution">
    <text evidence="4">The sequence shown here is derived from an EMBL/GenBank/DDBJ whole genome shotgun (WGS) entry which is preliminary data.</text>
</comment>
<name>A0A9Q1CML4_HOLLE</name>
<dbReference type="SMART" id="SM00256">
    <property type="entry name" value="FBOX"/>
    <property type="match status" value="1"/>
</dbReference>
<dbReference type="InterPro" id="IPR036047">
    <property type="entry name" value="F-box-like_dom_sf"/>
</dbReference>
<evidence type="ECO:0000313" key="4">
    <source>
        <dbReference type="EMBL" id="KAJ8047179.1"/>
    </source>
</evidence>
<dbReference type="OrthoDB" id="101791at2759"/>
<gene>
    <name evidence="4" type="ORF">HOLleu_06108</name>
</gene>
<feature type="region of interest" description="Disordered" evidence="1">
    <location>
        <begin position="221"/>
        <end position="250"/>
    </location>
</feature>
<dbReference type="PROSITE" id="PS50181">
    <property type="entry name" value="FBOX"/>
    <property type="match status" value="1"/>
</dbReference>
<evidence type="ECO:0000259" key="3">
    <source>
        <dbReference type="PROSITE" id="PS50804"/>
    </source>
</evidence>
<dbReference type="PANTHER" id="PTHR15537">
    <property type="entry name" value="F-BOX ONLY PROTEIN 7"/>
    <property type="match status" value="1"/>
</dbReference>
<dbReference type="InterPro" id="IPR001810">
    <property type="entry name" value="F-box_dom"/>
</dbReference>
<accession>A0A9Q1CML4</accession>
<sequence length="646" mass="72861">MKSLLELQKREMEARLEMMSKTYAKPFALPKLSSKDDVDGFIHTFENVMTINCVPEDRSVHWLVPQLCGKAQEAYNRLALEDLQDYQKVKSAILEKYQLNADAYRMKFRSSKRREGQTYKEWITHIGGMFDKWMRTSVVNNVCSEMRDVLILEQAFNMLPQDLSIKLRESNPPTAKILADSVSCDSFKLSLNGKDAISATETSPLSVLELVCGDLLKLITENEPASPGPQRDSPTTSEITPSERVVPEGAHSEVVTPGNAEMIKNSTHGADVTLVEKTFPKEPMLIRDCSSNRLTHRLWEVWKKGLPQSISEGFSLVLHNLMLETGFQVYYAEKSDGSINTTDSTSVEITCLLPPSWRQFGCCRFSYTHQQCNQSHISHLACVPLGSVVNVTGIVGGENWESFSLQLSPEEYVAQWKETLSLCNTAKLSRIFKDTVAHPMLYNLKENSGLPPSHGLLALAVETQLKILSYLDLRSLLNVSEVCHTLHGLSQDETLWRLLCLADLKLKDKSQKNCSTWKQAYQKQYKEDLDRRKAEEAWRREMLARINQPNFTPVIPQYFPGGYHPGIRGGDYDRDPFPARPFHQPRPDLRAFQPLRPRHDPIFHDPDLDPQPGAGRGLRDGPSRGNFGLRRGGGLGSFGSGGSFFL</sequence>
<dbReference type="EMBL" id="JAIZAY010000002">
    <property type="protein sequence ID" value="KAJ8047179.1"/>
    <property type="molecule type" value="Genomic_DNA"/>
</dbReference>
<dbReference type="InterPro" id="IPR003309">
    <property type="entry name" value="SCAN_dom"/>
</dbReference>